<dbReference type="SUPFAM" id="SSF55008">
    <property type="entry name" value="HMA, heavy metal-associated domain"/>
    <property type="match status" value="1"/>
</dbReference>
<dbReference type="PROSITE" id="PS50846">
    <property type="entry name" value="HMA_2"/>
    <property type="match status" value="1"/>
</dbReference>
<dbReference type="Gene3D" id="3.30.70.100">
    <property type="match status" value="1"/>
</dbReference>
<dbReference type="RefSeq" id="WP_344120945.1">
    <property type="nucleotide sequence ID" value="NZ_BAAAOA010000015.1"/>
</dbReference>
<protein>
    <submittedName>
        <fullName evidence="3">Heavy-metal-associated domain-containing protein</fullName>
    </submittedName>
</protein>
<reference evidence="4" key="1">
    <citation type="journal article" date="2019" name="Int. J. Syst. Evol. Microbiol.">
        <title>The Global Catalogue of Microorganisms (GCM) 10K type strain sequencing project: providing services to taxonomists for standard genome sequencing and annotation.</title>
        <authorList>
            <consortium name="The Broad Institute Genomics Platform"/>
            <consortium name="The Broad Institute Genome Sequencing Center for Infectious Disease"/>
            <person name="Wu L."/>
            <person name="Ma J."/>
        </authorList>
    </citation>
    <scope>NUCLEOTIDE SEQUENCE [LARGE SCALE GENOMIC DNA]</scope>
    <source>
        <strain evidence="4">JCM 14735</strain>
    </source>
</reference>
<evidence type="ECO:0000259" key="2">
    <source>
        <dbReference type="PROSITE" id="PS50846"/>
    </source>
</evidence>
<dbReference type="InterPro" id="IPR017969">
    <property type="entry name" value="Heavy-metal-associated_CS"/>
</dbReference>
<dbReference type="Proteomes" id="UP001501204">
    <property type="component" value="Unassembled WGS sequence"/>
</dbReference>
<evidence type="ECO:0000313" key="3">
    <source>
        <dbReference type="EMBL" id="GAA1755467.1"/>
    </source>
</evidence>
<keyword evidence="1" id="KW-0479">Metal-binding</keyword>
<organism evidence="3 4">
    <name type="scientific">Kocuria aegyptia</name>
    <dbReference type="NCBI Taxonomy" id="330943"/>
    <lineage>
        <taxon>Bacteria</taxon>
        <taxon>Bacillati</taxon>
        <taxon>Actinomycetota</taxon>
        <taxon>Actinomycetes</taxon>
        <taxon>Micrococcales</taxon>
        <taxon>Micrococcaceae</taxon>
        <taxon>Kocuria</taxon>
    </lineage>
</organism>
<gene>
    <name evidence="3" type="ORF">GCM10009767_13500</name>
</gene>
<name>A0ABP4WLH2_9MICC</name>
<dbReference type="Pfam" id="PF00403">
    <property type="entry name" value="HMA"/>
    <property type="match status" value="1"/>
</dbReference>
<evidence type="ECO:0000256" key="1">
    <source>
        <dbReference type="ARBA" id="ARBA00022723"/>
    </source>
</evidence>
<dbReference type="CDD" id="cd00371">
    <property type="entry name" value="HMA"/>
    <property type="match status" value="1"/>
</dbReference>
<dbReference type="PROSITE" id="PS01047">
    <property type="entry name" value="HMA_1"/>
    <property type="match status" value="1"/>
</dbReference>
<proteinExistence type="predicted"/>
<sequence>MHAPVPSRSAAEHTVRATYQVVGMSCGHCRAAVIEEVGALTGVGAVDVELSTGHVTVLSNRPLTRSAVAAALEEAGCTLL</sequence>
<dbReference type="InterPro" id="IPR036163">
    <property type="entry name" value="HMA_dom_sf"/>
</dbReference>
<dbReference type="EMBL" id="BAAAOA010000015">
    <property type="protein sequence ID" value="GAA1755467.1"/>
    <property type="molecule type" value="Genomic_DNA"/>
</dbReference>
<feature type="domain" description="HMA" evidence="2">
    <location>
        <begin position="15"/>
        <end position="80"/>
    </location>
</feature>
<accession>A0ABP4WLH2</accession>
<comment type="caution">
    <text evidence="3">The sequence shown here is derived from an EMBL/GenBank/DDBJ whole genome shotgun (WGS) entry which is preliminary data.</text>
</comment>
<dbReference type="InterPro" id="IPR006121">
    <property type="entry name" value="HMA_dom"/>
</dbReference>
<evidence type="ECO:0000313" key="4">
    <source>
        <dbReference type="Proteomes" id="UP001501204"/>
    </source>
</evidence>
<keyword evidence="4" id="KW-1185">Reference proteome</keyword>